<gene>
    <name evidence="1" type="ORF">GIB67_020335</name>
</gene>
<dbReference type="Proteomes" id="UP000541444">
    <property type="component" value="Unassembled WGS sequence"/>
</dbReference>
<reference evidence="1 2" key="1">
    <citation type="journal article" date="2020" name="IScience">
        <title>Genome Sequencing of the Endangered Kingdonia uniflora (Circaeasteraceae, Ranunculales) Reveals Potential Mechanisms of Evolutionary Specialization.</title>
        <authorList>
            <person name="Sun Y."/>
            <person name="Deng T."/>
            <person name="Zhang A."/>
            <person name="Moore M.J."/>
            <person name="Landis J.B."/>
            <person name="Lin N."/>
            <person name="Zhang H."/>
            <person name="Zhang X."/>
            <person name="Huang J."/>
            <person name="Zhang X."/>
            <person name="Sun H."/>
            <person name="Wang H."/>
        </authorList>
    </citation>
    <scope>NUCLEOTIDE SEQUENCE [LARGE SCALE GENOMIC DNA]</scope>
    <source>
        <strain evidence="1">TB1705</strain>
        <tissue evidence="1">Leaf</tissue>
    </source>
</reference>
<evidence type="ECO:0000313" key="1">
    <source>
        <dbReference type="EMBL" id="KAF6166901.1"/>
    </source>
</evidence>
<comment type="caution">
    <text evidence="1">The sequence shown here is derived from an EMBL/GenBank/DDBJ whole genome shotgun (WGS) entry which is preliminary data.</text>
</comment>
<dbReference type="AlphaFoldDB" id="A0A7J7NI21"/>
<dbReference type="EMBL" id="JACGCM010000772">
    <property type="protein sequence ID" value="KAF6166901.1"/>
    <property type="molecule type" value="Genomic_DNA"/>
</dbReference>
<sequence length="230" mass="26913">MVDDDVKVEREVNVEAILSEYGGGLLEFILMESEVDVTLKKWYTLTDEDINGRTFSLAYQMNLLHAHLNELLTGVLFEYFIQRPISQDEKNQVDQVWSLRKDELSPEVMDYNKSIYRRIGKEIVCLNALYTLHPKEWLDNKVINVYTKALIQYFDVQHRARPVKEKMMLAGAYSCQYIGRALSVWTRIMSSPAGVKLKKKSIWEQITSMQWDSTVSNYFHRGYLKVVIQN</sequence>
<keyword evidence="2" id="KW-1185">Reference proteome</keyword>
<name>A0A7J7NI21_9MAGN</name>
<organism evidence="1 2">
    <name type="scientific">Kingdonia uniflora</name>
    <dbReference type="NCBI Taxonomy" id="39325"/>
    <lineage>
        <taxon>Eukaryota</taxon>
        <taxon>Viridiplantae</taxon>
        <taxon>Streptophyta</taxon>
        <taxon>Embryophyta</taxon>
        <taxon>Tracheophyta</taxon>
        <taxon>Spermatophyta</taxon>
        <taxon>Magnoliopsida</taxon>
        <taxon>Ranunculales</taxon>
        <taxon>Circaeasteraceae</taxon>
        <taxon>Kingdonia</taxon>
    </lineage>
</organism>
<proteinExistence type="predicted"/>
<accession>A0A7J7NI21</accession>
<evidence type="ECO:0000313" key="2">
    <source>
        <dbReference type="Proteomes" id="UP000541444"/>
    </source>
</evidence>
<protein>
    <submittedName>
        <fullName evidence="1">Uncharacterized protein</fullName>
    </submittedName>
</protein>